<evidence type="ECO:0000256" key="5">
    <source>
        <dbReference type="ARBA" id="ARBA00013189"/>
    </source>
</evidence>
<comment type="subunit">
    <text evidence="9">Homodimer.</text>
</comment>
<evidence type="ECO:0000256" key="3">
    <source>
        <dbReference type="ARBA" id="ARBA00004947"/>
    </source>
</evidence>
<comment type="pathway">
    <text evidence="3 9">Carbohydrate metabolism; galactose metabolism.</text>
</comment>
<keyword evidence="12" id="KW-1185">Reference proteome</keyword>
<dbReference type="InterPro" id="IPR005886">
    <property type="entry name" value="UDP_G4E"/>
</dbReference>
<comment type="catalytic activity">
    <reaction evidence="1 9">
        <text>UDP-alpha-D-glucose = UDP-alpha-D-galactose</text>
        <dbReference type="Rhea" id="RHEA:22168"/>
        <dbReference type="ChEBI" id="CHEBI:58885"/>
        <dbReference type="ChEBI" id="CHEBI:66914"/>
        <dbReference type="EC" id="5.1.3.2"/>
    </reaction>
</comment>
<dbReference type="Gene3D" id="3.40.50.720">
    <property type="entry name" value="NAD(P)-binding Rossmann-like Domain"/>
    <property type="match status" value="1"/>
</dbReference>
<evidence type="ECO:0000313" key="11">
    <source>
        <dbReference type="EMBL" id="MBF4985802.1"/>
    </source>
</evidence>
<dbReference type="PRINTS" id="PR01713">
    <property type="entry name" value="NUCEPIMERASE"/>
</dbReference>
<dbReference type="InterPro" id="IPR036291">
    <property type="entry name" value="NAD(P)-bd_dom_sf"/>
</dbReference>
<dbReference type="Proteomes" id="UP001194729">
    <property type="component" value="Unassembled WGS sequence"/>
</dbReference>
<dbReference type="EC" id="5.1.3.2" evidence="5 9"/>
<evidence type="ECO:0000256" key="2">
    <source>
        <dbReference type="ARBA" id="ARBA00001911"/>
    </source>
</evidence>
<keyword evidence="8 9" id="KW-0413">Isomerase</keyword>
<proteinExistence type="inferred from homology"/>
<reference evidence="11 12" key="1">
    <citation type="submission" date="2020-11" db="EMBL/GenBank/DDBJ databases">
        <title>P. mediterranea TC4 genome.</title>
        <authorList>
            <person name="Molmeret M."/>
        </authorList>
    </citation>
    <scope>NUCLEOTIDE SEQUENCE [LARGE SCALE GENOMIC DNA]</scope>
    <source>
        <strain evidence="11 12">TC4</strain>
    </source>
</reference>
<comment type="cofactor">
    <cofactor evidence="2 9">
        <name>NAD(+)</name>
        <dbReference type="ChEBI" id="CHEBI:57540"/>
    </cofactor>
</comment>
<evidence type="ECO:0000259" key="10">
    <source>
        <dbReference type="Pfam" id="PF16363"/>
    </source>
</evidence>
<dbReference type="Gene3D" id="3.90.25.10">
    <property type="entry name" value="UDP-galactose 4-epimerase, domain 1"/>
    <property type="match status" value="1"/>
</dbReference>
<evidence type="ECO:0000256" key="6">
    <source>
        <dbReference type="ARBA" id="ARBA00018569"/>
    </source>
</evidence>
<dbReference type="Pfam" id="PF16363">
    <property type="entry name" value="GDP_Man_Dehyd"/>
    <property type="match status" value="1"/>
</dbReference>
<evidence type="ECO:0000256" key="8">
    <source>
        <dbReference type="ARBA" id="ARBA00023235"/>
    </source>
</evidence>
<dbReference type="InterPro" id="IPR016040">
    <property type="entry name" value="NAD(P)-bd_dom"/>
</dbReference>
<evidence type="ECO:0000256" key="7">
    <source>
        <dbReference type="ARBA" id="ARBA00023027"/>
    </source>
</evidence>
<accession>A0ABS0A8W7</accession>
<dbReference type="PANTHER" id="PTHR43725">
    <property type="entry name" value="UDP-GLUCOSE 4-EPIMERASE"/>
    <property type="match status" value="1"/>
</dbReference>
<evidence type="ECO:0000313" key="12">
    <source>
        <dbReference type="Proteomes" id="UP001194729"/>
    </source>
</evidence>
<gene>
    <name evidence="11" type="primary">galE</name>
    <name evidence="11" type="ORF">FNJ87_16215</name>
</gene>
<dbReference type="GO" id="GO:0003978">
    <property type="term" value="F:UDP-glucose 4-epimerase activity"/>
    <property type="evidence" value="ECO:0007669"/>
    <property type="project" value="UniProtKB-EC"/>
</dbReference>
<dbReference type="NCBIfam" id="TIGR01179">
    <property type="entry name" value="galE"/>
    <property type="match status" value="1"/>
</dbReference>
<evidence type="ECO:0000256" key="9">
    <source>
        <dbReference type="RuleBase" id="RU366046"/>
    </source>
</evidence>
<dbReference type="PANTHER" id="PTHR43725:SF47">
    <property type="entry name" value="UDP-GLUCOSE 4-EPIMERASE"/>
    <property type="match status" value="1"/>
</dbReference>
<dbReference type="EMBL" id="JADKYU010000854">
    <property type="protein sequence ID" value="MBF4985802.1"/>
    <property type="molecule type" value="Genomic_DNA"/>
</dbReference>
<organism evidence="11 12">
    <name type="scientific">Nonlabens mediterrranea</name>
    <dbReference type="NCBI Taxonomy" id="1419947"/>
    <lineage>
        <taxon>Bacteria</taxon>
        <taxon>Pseudomonadati</taxon>
        <taxon>Bacteroidota</taxon>
        <taxon>Flavobacteriia</taxon>
        <taxon>Flavobacteriales</taxon>
        <taxon>Flavobacteriaceae</taxon>
        <taxon>Nonlabens</taxon>
    </lineage>
</organism>
<protein>
    <recommendedName>
        <fullName evidence="6 9">UDP-glucose 4-epimerase</fullName>
        <ecNumber evidence="5 9">5.1.3.2</ecNumber>
    </recommendedName>
</protein>
<dbReference type="SUPFAM" id="SSF51735">
    <property type="entry name" value="NAD(P)-binding Rossmann-fold domains"/>
    <property type="match status" value="1"/>
</dbReference>
<comment type="similarity">
    <text evidence="4 9">Belongs to the NAD(P)-dependent epimerase/dehydratase family.</text>
</comment>
<evidence type="ECO:0000256" key="1">
    <source>
        <dbReference type="ARBA" id="ARBA00000083"/>
    </source>
</evidence>
<feature type="domain" description="NAD(P)-binding" evidence="10">
    <location>
        <begin position="4"/>
        <end position="326"/>
    </location>
</feature>
<comment type="caution">
    <text evidence="11">The sequence shown here is derived from an EMBL/GenBank/DDBJ whole genome shotgun (WGS) entry which is preliminary data.</text>
</comment>
<keyword evidence="7 9" id="KW-0520">NAD</keyword>
<evidence type="ECO:0000256" key="4">
    <source>
        <dbReference type="ARBA" id="ARBA00007637"/>
    </source>
</evidence>
<dbReference type="CDD" id="cd05247">
    <property type="entry name" value="UDP_G4E_1_SDR_e"/>
    <property type="match status" value="1"/>
</dbReference>
<name>A0ABS0A8W7_9FLAO</name>
<keyword evidence="9" id="KW-0119">Carbohydrate metabolism</keyword>
<sequence length="342" mass="37474">MKILVTGGLGFIGSHVVIELLDKDYEVVVVDNLSNSAISVLEGIQAISNKMPEFEKLDLRNKQALSDFFGKHQDINGVIHFAASKAVGESVENPLLYYENNINTLVYLLQELQQLPSSNLIFSSSCTVYGQADTLPITETAPIKPAESPYGNTKQIGEEIIKDVCNVDDTLNAIALRYFNPIGAHHSGLIGELPIGAPQNLVPYITQTAMGIREQLSVFGDDYPTIDGTAVRDYIHVIDLAKAHVVALERLINNEMVSNYETFNIGTGKGSSVLEVVQAFEKVTGKALNYKIVPRRDGDVTAAYADTTLANSVLGWKSQFTLQQALASAWKWQQNIEVIKES</sequence>